<dbReference type="InterPro" id="IPR023213">
    <property type="entry name" value="CAT-like_dom_sf"/>
</dbReference>
<reference evidence="12" key="1">
    <citation type="submission" date="2020-11" db="EMBL/GenBank/DDBJ databases">
        <authorList>
            <person name="Whiteford S."/>
        </authorList>
    </citation>
    <scope>NUCLEOTIDE SEQUENCE</scope>
</reference>
<evidence type="ECO:0000256" key="1">
    <source>
        <dbReference type="ARBA" id="ARBA00005005"/>
    </source>
</evidence>
<name>A0A8S4FKX8_PLUXY</name>
<keyword evidence="3" id="KW-0813">Transport</keyword>
<dbReference type="PANTHER" id="PTHR22589:SF16">
    <property type="entry name" value="CARNITINE O-PALMITOYLTRANSFERASE 2, MITOCHONDRIAL"/>
    <property type="match status" value="1"/>
</dbReference>
<protein>
    <submittedName>
        <fullName evidence="12">(diamondback moth) hypothetical protein</fullName>
    </submittedName>
</protein>
<dbReference type="Gene3D" id="3.30.559.70">
    <property type="entry name" value="Choline/Carnitine o-acyltransferase, domain 2"/>
    <property type="match status" value="1"/>
</dbReference>
<evidence type="ECO:0000256" key="6">
    <source>
        <dbReference type="ARBA" id="ARBA00023098"/>
    </source>
</evidence>
<dbReference type="InterPro" id="IPR042231">
    <property type="entry name" value="Cho/carn_acyl_trans_2"/>
</dbReference>
<evidence type="ECO:0000313" key="12">
    <source>
        <dbReference type="EMBL" id="CAG9129159.1"/>
    </source>
</evidence>
<dbReference type="PANTHER" id="PTHR22589">
    <property type="entry name" value="CARNITINE O-ACYLTRANSFERASE"/>
    <property type="match status" value="1"/>
</dbReference>
<comment type="catalytic activity">
    <reaction evidence="8">
        <text>4,8-dimethylnonanoyl-CoA + (R)-carnitine = O-4,8-dimethylnonanoyl-(R)-carnitine + CoA</text>
        <dbReference type="Rhea" id="RHEA:44860"/>
        <dbReference type="ChEBI" id="CHEBI:16347"/>
        <dbReference type="ChEBI" id="CHEBI:57287"/>
        <dbReference type="ChEBI" id="CHEBI:77061"/>
        <dbReference type="ChEBI" id="CHEBI:84654"/>
    </reaction>
</comment>
<sequence length="741" mass="84299">MLSVNRIVFSKNFSYKNSVKHRNFSNKNRIKDVNYQYLQRSKVPTMHFQKSLPRLPVPELGKTSERYLNALRPILTSQQYEEAVKRTNDFTSNEGKVLQDELILKDKANKHTSYISEYWFDLYLRDRAPLPINYNPLIVFQNDERPEYNNQLLRAANLLTSAVRFMLSLRDRVLEPEVYHMNPKKSNTPMFRTVTGLLPEAVSWYGAYLFKAFPLDMSQFDGLFGATRIPKLNKDLIFRDPNSKHVLVQRKGHFYAFDVLDSDGNLLSPTELLANLKHIMDDNSPVSEHPLGVLTCQNRDEWARQRTHLEETGNTEALNKIDSAIFNLILDEETIHDDKHSILKQYLHADGTNRWFDKSFSLIVTKDGVSGINFEHSWGDGVAVLRFFQDIYAETTKTPFLNPESRPAGSNVTARKLEFNLDDKSKHFVNKARSEYKEWCDSLSIDYILYEQLTKEACKKYQVSPDCVMQLGFQAAYHLLRGGYAGTYESCSTSAFKHGRTETMRPCTDKTKAYHLLRGGYAGTYESCSTSAFKHGRTETMRPCTDKTKAFCDGLHMNSSSKDELRALMADCSVYHSELVKQAAMGQGTISIILYGERKTFFAPSPQQHKTKDQLRALMADCSVYHSDLVKQAAMGQGFDRHMFALKKIAEENNLPVPALFDSYEYKFLNKSILSTSTLSSPSVLAGGFGPVAKDGFGIGYSAFADKLGAAVTSYKQHNSSTQYVEALHKSFEDIRKLLSG</sequence>
<dbReference type="FunFam" id="1.10.275.20:FF:000001">
    <property type="entry name" value="carnitine O-palmitoyltransferase 2, mitochondrial"/>
    <property type="match status" value="1"/>
</dbReference>
<evidence type="ECO:0000256" key="2">
    <source>
        <dbReference type="ARBA" id="ARBA00005232"/>
    </source>
</evidence>
<keyword evidence="7 10" id="KW-0012">Acyltransferase</keyword>
<keyword evidence="4 10" id="KW-0808">Transferase</keyword>
<comment type="pathway">
    <text evidence="1">Lipid metabolism; fatty acid beta-oxidation.</text>
</comment>
<dbReference type="Gene3D" id="1.20.1280.180">
    <property type="match status" value="1"/>
</dbReference>
<keyword evidence="5" id="KW-0276">Fatty acid metabolism</keyword>
<accession>A0A8S4FKX8</accession>
<dbReference type="Gene3D" id="3.30.559.10">
    <property type="entry name" value="Chloramphenicol acetyltransferase-like domain"/>
    <property type="match status" value="3"/>
</dbReference>
<dbReference type="Pfam" id="PF00755">
    <property type="entry name" value="Carn_acyltransf"/>
    <property type="match status" value="2"/>
</dbReference>
<dbReference type="InterPro" id="IPR000542">
    <property type="entry name" value="Carn_acyl_trans"/>
</dbReference>
<dbReference type="EMBL" id="CAJHNJ030000037">
    <property type="protein sequence ID" value="CAG9129159.1"/>
    <property type="molecule type" value="Genomic_DNA"/>
</dbReference>
<evidence type="ECO:0000256" key="10">
    <source>
        <dbReference type="RuleBase" id="RU003801"/>
    </source>
</evidence>
<gene>
    <name evidence="12" type="ORF">PLXY2_LOCUS9434</name>
</gene>
<proteinExistence type="inferred from homology"/>
<dbReference type="Gene3D" id="1.10.275.20">
    <property type="entry name" value="Choline/Carnitine o-acyltransferase"/>
    <property type="match status" value="1"/>
</dbReference>
<dbReference type="AlphaFoldDB" id="A0A8S4FKX8"/>
<keyword evidence="6" id="KW-0443">Lipid metabolism</keyword>
<dbReference type="InterPro" id="IPR042572">
    <property type="entry name" value="Carn_acyl_trans_N"/>
</dbReference>
<feature type="domain" description="Choline/carnitine acyltransferase" evidence="11">
    <location>
        <begin position="607"/>
        <end position="730"/>
    </location>
</feature>
<keyword evidence="13" id="KW-1185">Reference proteome</keyword>
<dbReference type="SUPFAM" id="SSF52777">
    <property type="entry name" value="CoA-dependent acyltransferases"/>
    <property type="match status" value="4"/>
</dbReference>
<evidence type="ECO:0000256" key="9">
    <source>
        <dbReference type="PIRSR" id="PIRSR600542-1"/>
    </source>
</evidence>
<feature type="active site" description="Proton acceptor" evidence="9">
    <location>
        <position position="376"/>
    </location>
</feature>
<comment type="caution">
    <text evidence="12">The sequence shown here is derived from an EMBL/GenBank/DDBJ whole genome shotgun (WGS) entry which is preliminary data.</text>
</comment>
<evidence type="ECO:0000259" key="11">
    <source>
        <dbReference type="Pfam" id="PF00755"/>
    </source>
</evidence>
<dbReference type="GO" id="GO:0004095">
    <property type="term" value="F:carnitine O-palmitoyltransferase activity"/>
    <property type="evidence" value="ECO:0007669"/>
    <property type="project" value="TreeGrafter"/>
</dbReference>
<dbReference type="InterPro" id="IPR039551">
    <property type="entry name" value="Cho/carn_acyl_trans"/>
</dbReference>
<evidence type="ECO:0000313" key="13">
    <source>
        <dbReference type="Proteomes" id="UP000653454"/>
    </source>
</evidence>
<dbReference type="Proteomes" id="UP000653454">
    <property type="component" value="Unassembled WGS sequence"/>
</dbReference>
<dbReference type="GO" id="GO:0006635">
    <property type="term" value="P:fatty acid beta-oxidation"/>
    <property type="evidence" value="ECO:0007669"/>
    <property type="project" value="TreeGrafter"/>
</dbReference>
<evidence type="ECO:0000256" key="8">
    <source>
        <dbReference type="ARBA" id="ARBA00048999"/>
    </source>
</evidence>
<evidence type="ECO:0000256" key="3">
    <source>
        <dbReference type="ARBA" id="ARBA00022448"/>
    </source>
</evidence>
<dbReference type="PROSITE" id="PS00440">
    <property type="entry name" value="ACYLTRANSF_C_2"/>
    <property type="match status" value="1"/>
</dbReference>
<dbReference type="GO" id="GO:0005739">
    <property type="term" value="C:mitochondrion"/>
    <property type="evidence" value="ECO:0007669"/>
    <property type="project" value="TreeGrafter"/>
</dbReference>
<evidence type="ECO:0000256" key="4">
    <source>
        <dbReference type="ARBA" id="ARBA00022679"/>
    </source>
</evidence>
<evidence type="ECO:0000256" key="7">
    <source>
        <dbReference type="ARBA" id="ARBA00023315"/>
    </source>
</evidence>
<organism evidence="12 13">
    <name type="scientific">Plutella xylostella</name>
    <name type="common">Diamondback moth</name>
    <name type="synonym">Plutella maculipennis</name>
    <dbReference type="NCBI Taxonomy" id="51655"/>
    <lineage>
        <taxon>Eukaryota</taxon>
        <taxon>Metazoa</taxon>
        <taxon>Ecdysozoa</taxon>
        <taxon>Arthropoda</taxon>
        <taxon>Hexapoda</taxon>
        <taxon>Insecta</taxon>
        <taxon>Pterygota</taxon>
        <taxon>Neoptera</taxon>
        <taxon>Endopterygota</taxon>
        <taxon>Lepidoptera</taxon>
        <taxon>Glossata</taxon>
        <taxon>Ditrysia</taxon>
        <taxon>Yponomeutoidea</taxon>
        <taxon>Plutellidae</taxon>
        <taxon>Plutella</taxon>
    </lineage>
</organism>
<feature type="domain" description="Choline/carnitine acyltransferase" evidence="11">
    <location>
        <begin position="55"/>
        <end position="513"/>
    </location>
</feature>
<evidence type="ECO:0000256" key="5">
    <source>
        <dbReference type="ARBA" id="ARBA00022832"/>
    </source>
</evidence>
<comment type="similarity">
    <text evidence="2 10">Belongs to the carnitine/choline acetyltransferase family.</text>
</comment>